<comment type="similarity">
    <text evidence="2">Belongs to the glycosyl hydrolase 100 family.</text>
</comment>
<protein>
    <recommendedName>
        <fullName evidence="3">beta-fructofuranosidase</fullName>
        <ecNumber evidence="3">3.2.1.26</ecNumber>
    </recommendedName>
</protein>
<evidence type="ECO:0000256" key="4">
    <source>
        <dbReference type="ARBA" id="ARBA00022801"/>
    </source>
</evidence>
<dbReference type="EMBL" id="JBGUAW010000003">
    <property type="protein sequence ID" value="MFA9460292.1"/>
    <property type="molecule type" value="Genomic_DNA"/>
</dbReference>
<comment type="caution">
    <text evidence="7">The sequence shown here is derived from an EMBL/GenBank/DDBJ whole genome shotgun (WGS) entry which is preliminary data.</text>
</comment>
<dbReference type="Proteomes" id="UP001575181">
    <property type="component" value="Unassembled WGS sequence"/>
</dbReference>
<evidence type="ECO:0000313" key="8">
    <source>
        <dbReference type="Proteomes" id="UP001575181"/>
    </source>
</evidence>
<dbReference type="InterPro" id="IPR024746">
    <property type="entry name" value="Glyco_hydro_100"/>
</dbReference>
<gene>
    <name evidence="7" type="ORF">ACERLL_05570</name>
</gene>
<keyword evidence="8" id="KW-1185">Reference proteome</keyword>
<dbReference type="Pfam" id="PF12899">
    <property type="entry name" value="Glyco_hydro_100"/>
    <property type="match status" value="1"/>
</dbReference>
<sequence>MEDDGYRRALALLRSCSSPSGFLASPVKQDNYQRVWARDGGIVGLAALMTGDEGLIDTFRRTLSTLARYQGRHGEIPSNVDPRADRISYGGTAGRVDADLWFVVGCGQYWRATGDDGFLDAITPHLERVQFLLGAWEMNNRGLLHVPQTGDWADEYLQHGYVLYDQLLYLQAQSELCRIHQALHGSADHPLEEKRARLHHLIRANYWFPERDAEPPPDAYHEILWEKGREAACFCHGRYWLPFFSPSGYGYRFDAFANLLASLLGIADPTQQGSVDAYLDGILPEELPLAPAFHPVITPRDEEWEELQMTFSYSFKNQPHEYHNGGLWPMLSGFHAADLAHRGRTEQALRVTEAIDRANALPMAGASWSFPEYVHGRQLTAGGNQHQAWSAAGSLMAHHALEGRPVFR</sequence>
<keyword evidence="6" id="KW-0326">Glycosidase</keyword>
<dbReference type="EC" id="3.2.1.26" evidence="3"/>
<evidence type="ECO:0000313" key="7">
    <source>
        <dbReference type="EMBL" id="MFA9460292.1"/>
    </source>
</evidence>
<dbReference type="SUPFAM" id="SSF48208">
    <property type="entry name" value="Six-hairpin glycosidases"/>
    <property type="match status" value="1"/>
</dbReference>
<dbReference type="InterPro" id="IPR012341">
    <property type="entry name" value="6hp_glycosidase-like_sf"/>
</dbReference>
<evidence type="ECO:0000256" key="5">
    <source>
        <dbReference type="ARBA" id="ARBA00023277"/>
    </source>
</evidence>
<dbReference type="RefSeq" id="WP_373655075.1">
    <property type="nucleotide sequence ID" value="NZ_JBGUAW010000003.1"/>
</dbReference>
<evidence type="ECO:0000256" key="1">
    <source>
        <dbReference type="ARBA" id="ARBA00000094"/>
    </source>
</evidence>
<dbReference type="Gene3D" id="1.50.10.10">
    <property type="match status" value="1"/>
</dbReference>
<accession>A0ABV4TSJ0</accession>
<name>A0ABV4TSJ0_9GAMM</name>
<evidence type="ECO:0000256" key="2">
    <source>
        <dbReference type="ARBA" id="ARBA00007671"/>
    </source>
</evidence>
<dbReference type="InterPro" id="IPR008928">
    <property type="entry name" value="6-hairpin_glycosidase_sf"/>
</dbReference>
<keyword evidence="5" id="KW-0119">Carbohydrate metabolism</keyword>
<organism evidence="7 8">
    <name type="scientific">Thiohalorhabdus methylotrophus</name>
    <dbReference type="NCBI Taxonomy" id="3242694"/>
    <lineage>
        <taxon>Bacteria</taxon>
        <taxon>Pseudomonadati</taxon>
        <taxon>Pseudomonadota</taxon>
        <taxon>Gammaproteobacteria</taxon>
        <taxon>Thiohalorhabdales</taxon>
        <taxon>Thiohalorhabdaceae</taxon>
        <taxon>Thiohalorhabdus</taxon>
    </lineage>
</organism>
<keyword evidence="4" id="KW-0378">Hydrolase</keyword>
<comment type="catalytic activity">
    <reaction evidence="1">
        <text>Hydrolysis of terminal non-reducing beta-D-fructofuranoside residues in beta-D-fructofuranosides.</text>
        <dbReference type="EC" id="3.2.1.26"/>
    </reaction>
</comment>
<evidence type="ECO:0000256" key="3">
    <source>
        <dbReference type="ARBA" id="ARBA00012758"/>
    </source>
</evidence>
<reference evidence="7 8" key="1">
    <citation type="submission" date="2024-08" db="EMBL/GenBank/DDBJ databases">
        <title>Whole-genome sequencing of halo(alkali)philic microorganisms from hypersaline lakes.</title>
        <authorList>
            <person name="Sorokin D.Y."/>
            <person name="Merkel A.Y."/>
            <person name="Messina E."/>
            <person name="Yakimov M."/>
        </authorList>
    </citation>
    <scope>NUCLEOTIDE SEQUENCE [LARGE SCALE GENOMIC DNA]</scope>
    <source>
        <strain evidence="7 8">Cl-TMA</strain>
    </source>
</reference>
<evidence type="ECO:0000256" key="6">
    <source>
        <dbReference type="ARBA" id="ARBA00023295"/>
    </source>
</evidence>
<proteinExistence type="inferred from homology"/>